<protein>
    <submittedName>
        <fullName evidence="1">Uncharacterized protein</fullName>
    </submittedName>
</protein>
<keyword evidence="2" id="KW-1185">Reference proteome</keyword>
<sequence>MLYFFYDAIDQGIYGSNNEAQKAWCTLYYDGDLSQLIPVDNPLGNKSMLPTNLITFTKGLSLQR</sequence>
<evidence type="ECO:0000313" key="1">
    <source>
        <dbReference type="EMBL" id="QRG70646.1"/>
    </source>
</evidence>
<organism evidence="1 2">
    <name type="scientific">Brevibacillus choshinensis</name>
    <dbReference type="NCBI Taxonomy" id="54911"/>
    <lineage>
        <taxon>Bacteria</taxon>
        <taxon>Bacillati</taxon>
        <taxon>Bacillota</taxon>
        <taxon>Bacilli</taxon>
        <taxon>Bacillales</taxon>
        <taxon>Paenibacillaceae</taxon>
        <taxon>Brevibacillus</taxon>
    </lineage>
</organism>
<reference evidence="1 2" key="1">
    <citation type="submission" date="2021-01" db="EMBL/GenBank/DDBJ databases">
        <title>Identification of strong promoters based on the transcriptome of Brevibacillus choshinensis.</title>
        <authorList>
            <person name="Yao D."/>
            <person name="Zhang K."/>
            <person name="Wu J."/>
        </authorList>
    </citation>
    <scope>NUCLEOTIDE SEQUENCE [LARGE SCALE GENOMIC DNA]</scope>
    <source>
        <strain evidence="1 2">HPD31-SP3</strain>
    </source>
</reference>
<name>A0ABX7FXV8_BRECH</name>
<dbReference type="EMBL" id="CP069127">
    <property type="protein sequence ID" value="QRG70646.1"/>
    <property type="molecule type" value="Genomic_DNA"/>
</dbReference>
<proteinExistence type="predicted"/>
<gene>
    <name evidence="1" type="ORF">JNE38_17335</name>
</gene>
<evidence type="ECO:0000313" key="2">
    <source>
        <dbReference type="Proteomes" id="UP000596248"/>
    </source>
</evidence>
<dbReference type="Proteomes" id="UP000596248">
    <property type="component" value="Chromosome"/>
</dbReference>
<accession>A0ABX7FXV8</accession>